<accession>A0A1I9G519</accession>
<sequence>MTTTQSVIETLELDECTCVTMIFMHSVLGQAYVKEREHVGNAILPRQPPTTPHPFLEAVYAPS</sequence>
<dbReference type="EMBL" id="LN857014">
    <property type="protein sequence ID" value="CDQ00969.1"/>
    <property type="molecule type" value="Genomic_DNA"/>
</dbReference>
<gene>
    <name evidence="1" type="primary">Bm703</name>
    <name evidence="1" type="ORF">BM_Bm703</name>
</gene>
<dbReference type="AlphaFoldDB" id="A0A1I9G519"/>
<evidence type="ECO:0000313" key="1">
    <source>
        <dbReference type="EMBL" id="CDQ00969.1"/>
    </source>
</evidence>
<reference evidence="1" key="2">
    <citation type="submission" date="2012-12" db="EMBL/GenBank/DDBJ databases">
        <authorList>
            <consortium name="WormBase Consortium"/>
            <person name="Ghedin E."/>
            <person name="Paulini M."/>
        </authorList>
    </citation>
    <scope>NUCLEOTIDE SEQUENCE</scope>
    <source>
        <strain evidence="1">FR3</strain>
    </source>
</reference>
<reference evidence="1" key="1">
    <citation type="journal article" date="2007" name="Science">
        <title>Draft genome of the filarial nematode parasite Brugia malayi.</title>
        <authorList>
            <person name="Ghedin E."/>
            <person name="Wang S."/>
            <person name="Spiro D."/>
            <person name="Caler E."/>
            <person name="Zhao Q."/>
            <person name="Crabtree J."/>
            <person name="Allen J.E."/>
            <person name="Delcher A.L."/>
            <person name="Guiliano D.B."/>
            <person name="Miranda-Saavedra D."/>
            <person name="Angiuoli S.V."/>
            <person name="Creasy T."/>
            <person name="Amedeo P."/>
            <person name="Haas B."/>
            <person name="El-Sayed N.M."/>
            <person name="Wortman J.R."/>
            <person name="Feldblyum T."/>
            <person name="Tallon L."/>
            <person name="Schatz M."/>
            <person name="Shumway M."/>
            <person name="Koo H."/>
            <person name="Salzberg S.L."/>
            <person name="Schobel S."/>
            <person name="Pertea M."/>
            <person name="Pop M."/>
            <person name="White O."/>
            <person name="Barton G.J."/>
            <person name="Carlow C.K."/>
            <person name="Crawford M.J."/>
            <person name="Daub J."/>
            <person name="Dimmic M.W."/>
            <person name="Estes C.F."/>
            <person name="Foster J.M."/>
            <person name="Ganatra M."/>
            <person name="Gregory W.F."/>
            <person name="Johnson N.M."/>
            <person name="Jin J."/>
            <person name="Komuniecki R."/>
            <person name="Korf I."/>
            <person name="Kumar S."/>
            <person name="Laney S."/>
            <person name="Li B.W."/>
            <person name="Li W."/>
            <person name="Lindblom T.H."/>
            <person name="Lustigman S."/>
            <person name="Ma D."/>
            <person name="Maina C.V."/>
            <person name="Martin D.M."/>
            <person name="McCarter J.P."/>
            <person name="McReynolds L."/>
            <person name="Mitreva M."/>
            <person name="Nutman T.B."/>
            <person name="Parkinson J."/>
            <person name="Peregrin-Alvarez J.M."/>
            <person name="Poole C."/>
            <person name="Ren Q."/>
            <person name="Saunders L."/>
            <person name="Sluder A.E."/>
            <person name="Smith K."/>
            <person name="Stanke M."/>
            <person name="Unnasch T.R."/>
            <person name="Ware J."/>
            <person name="Wei A.D."/>
            <person name="Weil G."/>
            <person name="Williams D.J."/>
            <person name="Zhang Y."/>
            <person name="Williams S.A."/>
            <person name="Fraser-Liggett C."/>
            <person name="Slatko B."/>
            <person name="Blaxter M.L."/>
            <person name="Scott A.L."/>
        </authorList>
    </citation>
    <scope>NUCLEOTIDE SEQUENCE</scope>
    <source>
        <strain evidence="1">FR3</strain>
    </source>
</reference>
<name>A0A1I9G519_BRUMA</name>
<organism evidence="1">
    <name type="scientific">Brugia malayi</name>
    <name type="common">Filarial nematode worm</name>
    <dbReference type="NCBI Taxonomy" id="6279"/>
    <lineage>
        <taxon>Eukaryota</taxon>
        <taxon>Metazoa</taxon>
        <taxon>Ecdysozoa</taxon>
        <taxon>Nematoda</taxon>
        <taxon>Chromadorea</taxon>
        <taxon>Rhabditida</taxon>
        <taxon>Spirurina</taxon>
        <taxon>Spiruromorpha</taxon>
        <taxon>Filarioidea</taxon>
        <taxon>Onchocercidae</taxon>
        <taxon>Brugia</taxon>
    </lineage>
</organism>
<protein>
    <submittedName>
        <fullName evidence="1">Bm703</fullName>
    </submittedName>
</protein>
<proteinExistence type="predicted"/>